<dbReference type="KEGG" id="nta:107814804"/>
<reference evidence="1" key="1">
    <citation type="journal article" date="2014" name="Nat. Commun.">
        <title>The tobacco genome sequence and its comparison with those of tomato and potato.</title>
        <authorList>
            <person name="Sierro N."/>
            <person name="Battey J.N."/>
            <person name="Ouadi S."/>
            <person name="Bakaher N."/>
            <person name="Bovet L."/>
            <person name="Willig A."/>
            <person name="Goepfert S."/>
            <person name="Peitsch M.C."/>
            <person name="Ivanov N.V."/>
        </authorList>
    </citation>
    <scope>NUCLEOTIDE SEQUENCE [LARGE SCALE GENOMIC DNA]</scope>
</reference>
<proteinExistence type="predicted"/>
<dbReference type="OrthoDB" id="769613at2759"/>
<name>A0A1S4C3W7_TOBAC</name>
<dbReference type="PANTHER" id="PTHR31680">
    <property type="entry name" value="LONGIFOLIA PROTEIN"/>
    <property type="match status" value="1"/>
</dbReference>
<dbReference type="AlphaFoldDB" id="A0A1S4C3W7"/>
<dbReference type="RefSeq" id="XP_016495748.2">
    <property type="nucleotide sequence ID" value="XM_016640262.2"/>
</dbReference>
<dbReference type="PaxDb" id="4097-A0A1S4C3W7"/>
<dbReference type="Pfam" id="PF14309">
    <property type="entry name" value="DUF4378"/>
    <property type="match status" value="1"/>
</dbReference>
<dbReference type="Proteomes" id="UP000790787">
    <property type="component" value="Chromosome 14"/>
</dbReference>
<keyword evidence="1" id="KW-1185">Reference proteome</keyword>
<gene>
    <name evidence="2" type="primary">LOC107814804</name>
</gene>
<dbReference type="GeneID" id="107814804"/>
<organism evidence="1 2">
    <name type="scientific">Nicotiana tabacum</name>
    <name type="common">Common tobacco</name>
    <dbReference type="NCBI Taxonomy" id="4097"/>
    <lineage>
        <taxon>Eukaryota</taxon>
        <taxon>Viridiplantae</taxon>
        <taxon>Streptophyta</taxon>
        <taxon>Embryophyta</taxon>
        <taxon>Tracheophyta</taxon>
        <taxon>Spermatophyta</taxon>
        <taxon>Magnoliopsida</taxon>
        <taxon>eudicotyledons</taxon>
        <taxon>Gunneridae</taxon>
        <taxon>Pentapetalae</taxon>
        <taxon>asterids</taxon>
        <taxon>lamiids</taxon>
        <taxon>Solanales</taxon>
        <taxon>Solanaceae</taxon>
        <taxon>Nicotianoideae</taxon>
        <taxon>Nicotianeae</taxon>
        <taxon>Nicotiana</taxon>
    </lineage>
</organism>
<dbReference type="InterPro" id="IPR033334">
    <property type="entry name" value="LNG1/2"/>
</dbReference>
<protein>
    <submittedName>
        <fullName evidence="2">Protein LONGIFOLIA 1-like</fullName>
    </submittedName>
</protein>
<evidence type="ECO:0000313" key="1">
    <source>
        <dbReference type="Proteomes" id="UP000790787"/>
    </source>
</evidence>
<evidence type="ECO:0000313" key="2">
    <source>
        <dbReference type="RefSeq" id="XP_016495748.2"/>
    </source>
</evidence>
<dbReference type="InterPro" id="IPR025486">
    <property type="entry name" value="DUF4378"/>
</dbReference>
<dbReference type="GO" id="GO:0051513">
    <property type="term" value="P:regulation of monopolar cell growth"/>
    <property type="evidence" value="ECO:0007669"/>
    <property type="project" value="InterPro"/>
</dbReference>
<dbReference type="RefSeq" id="XP_016495748.1">
    <property type="nucleotide sequence ID" value="XM_016640262.1"/>
</dbReference>
<sequence>MSARIVSSLADENSHVQKQIGCINGFFQLFDTHHFRRLYAQNHKRLLFSGAMNDMAAKYATEIEIEAITARELPSNDTLKASSCSFLSPSTSSTLQDNKRVQQAPLCRSLSNLSESPSQILPAKQSSLSHSGRHSPDLRDVVKDSMYRDTRSLSVKTVAKVEGRVRVMKHIDSPRPLQHSNYGKASSGTARGPAKLCEAHWNAEEDKVGFLQCAPKDRPCFSCDGRESTETMQSMMKLKDLPRLSLDSRQQSLRRSASESRSNFLLGDQELQCRNRSSSIVAKLMGLEPFPNPVPSTDTEIVTPNTSSAKDSIFISTRSARKSKTNQVTMSPQILKWDFASPQMKSTNSIMRSASSSGLPQESASWRQQEASRASKKTSVRYKDMEASPQSPHLSYSVYCEIEKRTIELEFRRAGSDLSALKQTLQAMQKTRERLEGQRAPQASDAELQSVQQRKQRSPPSLTKKVTYPPKRSESSNLTPKPAEQNDKIRLASSAAPTANVSKFQEIYTQELVYNKDDTVDKQTSKGMTPRTYNATCSGRYLPSPDKKTKGRTLKAVQTTSCQQREGTSSPVLGKNYGTLSPRLQQKQQCMDKQACQTIQSSGTSKVKRQSIKQIKELGSSKRNQKAKPSNMQQTDDLTEISSYKRNLSEHAGAVSVLTEINNSLESHAETEASTNCSFQIDAKRQEDNKERGDTLRLSEDTPTNELAIATVEQLSHVSVLNAIFYVGDSPSPVKKNVVTAFRGPDVWCRDDLDHSPYRTRLDLDIESNHKILESKDELVHELKKPNSTIHEANMDQLAPLCQNHDPDHRYITMILLSSGLLKDVASTSLCQNHDPDHRYITKILLSSGLLKDVASTSLCQNHDPDHRYITKILLSSGLLKDVASMSTTIQLHSPSHLINPKLFDIVEQTEESSLLATEEHSEEIAQIKFDHKTSRKIIFDTVNEILVRKLGSDNNLMQRKCWNAMQLLKELKSEIDHFNSKRDVSMDSEDDELISILNKDMMHQSEDWTNHHNEIPLLVLDVERLIFKDLIREIISDMTTEQHKTPRQRCR</sequence>
<dbReference type="PANTHER" id="PTHR31680:SF20">
    <property type="entry name" value="PROTEIN LONGIFOLIA 2-LIKE"/>
    <property type="match status" value="1"/>
</dbReference>
<reference evidence="2" key="2">
    <citation type="submission" date="2025-08" db="UniProtKB">
        <authorList>
            <consortium name="RefSeq"/>
        </authorList>
    </citation>
    <scope>IDENTIFICATION</scope>
    <source>
        <tissue evidence="2">Leaf</tissue>
    </source>
</reference>
<accession>A0A1S4C3W7</accession>
<dbReference type="STRING" id="4097.A0A1S4C3W7"/>